<accession>A0ABS2CUS9</accession>
<comment type="caution">
    <text evidence="1">The sequence shown here is derived from an EMBL/GenBank/DDBJ whole genome shotgun (WGS) entry which is preliminary data.</text>
</comment>
<dbReference type="RefSeq" id="WP_187658250.1">
    <property type="nucleotide sequence ID" value="NZ_JACSOD020000450.1"/>
</dbReference>
<proteinExistence type="predicted"/>
<evidence type="ECO:0000313" key="1">
    <source>
        <dbReference type="EMBL" id="MBM6498724.1"/>
    </source>
</evidence>
<organism evidence="1 2">
    <name type="scientific">Flavobacterium macrobrachii</name>
    <dbReference type="NCBI Taxonomy" id="591204"/>
    <lineage>
        <taxon>Bacteria</taxon>
        <taxon>Pseudomonadati</taxon>
        <taxon>Bacteroidota</taxon>
        <taxon>Flavobacteriia</taxon>
        <taxon>Flavobacteriales</taxon>
        <taxon>Flavobacteriaceae</taxon>
        <taxon>Flavobacterium</taxon>
    </lineage>
</organism>
<dbReference type="Proteomes" id="UP000759529">
    <property type="component" value="Unassembled WGS sequence"/>
</dbReference>
<gene>
    <name evidence="1" type="ORF">H9X54_005335</name>
</gene>
<sequence length="57" mass="5806">MRSTFLSPADGPDIKDKCGCQQGPSQTTTLLGSCCWTTPSATAPTCHSAAGTGRSCI</sequence>
<evidence type="ECO:0000313" key="2">
    <source>
        <dbReference type="Proteomes" id="UP000759529"/>
    </source>
</evidence>
<keyword evidence="2" id="KW-1185">Reference proteome</keyword>
<protein>
    <recommendedName>
        <fullName evidence="3">Natural product</fullName>
    </recommendedName>
</protein>
<name>A0ABS2CUS9_9FLAO</name>
<reference evidence="1 2" key="1">
    <citation type="submission" date="2021-02" db="EMBL/GenBank/DDBJ databases">
        <authorList>
            <person name="Jung H.S."/>
            <person name="Chun B.H."/>
            <person name="Jeon C.O."/>
        </authorList>
    </citation>
    <scope>NUCLEOTIDE SEQUENCE [LARGE SCALE GENOMIC DNA]</scope>
    <source>
        <strain evidence="1 2">LMG 25203</strain>
    </source>
</reference>
<dbReference type="PROSITE" id="PS51257">
    <property type="entry name" value="PROKAR_LIPOPROTEIN"/>
    <property type="match status" value="1"/>
</dbReference>
<dbReference type="EMBL" id="JACSOD020000450">
    <property type="protein sequence ID" value="MBM6498724.1"/>
    <property type="molecule type" value="Genomic_DNA"/>
</dbReference>
<evidence type="ECO:0008006" key="3">
    <source>
        <dbReference type="Google" id="ProtNLM"/>
    </source>
</evidence>